<dbReference type="GO" id="GO:0008641">
    <property type="term" value="F:ubiquitin-like modifier activating enzyme activity"/>
    <property type="evidence" value="ECO:0007669"/>
    <property type="project" value="InterPro"/>
</dbReference>
<dbReference type="OrthoDB" id="9804286at2"/>
<name>A0A5B2W216_9HYPH</name>
<protein>
    <submittedName>
        <fullName evidence="4">HesA/MoeB/ThiF family protein</fullName>
    </submittedName>
</protein>
<evidence type="ECO:0000259" key="3">
    <source>
        <dbReference type="Pfam" id="PF00899"/>
    </source>
</evidence>
<organism evidence="4 5">
    <name type="scientific">Salinarimonas soli</name>
    <dbReference type="NCBI Taxonomy" id="1638099"/>
    <lineage>
        <taxon>Bacteria</taxon>
        <taxon>Pseudomonadati</taxon>
        <taxon>Pseudomonadota</taxon>
        <taxon>Alphaproteobacteria</taxon>
        <taxon>Hyphomicrobiales</taxon>
        <taxon>Salinarimonadaceae</taxon>
        <taxon>Salinarimonas</taxon>
    </lineage>
</organism>
<dbReference type="SUPFAM" id="SSF69572">
    <property type="entry name" value="Activating enzymes of the ubiquitin-like proteins"/>
    <property type="match status" value="1"/>
</dbReference>
<evidence type="ECO:0000313" key="5">
    <source>
        <dbReference type="Proteomes" id="UP000323142"/>
    </source>
</evidence>
<sequence>MTPLSPDERQWYSRQMALPEIGEAGQARIKAARVLVIGAGGLGSPLLMYLAGAGVGTIGIADFDCVETSNLHRQILHGVDRLDMLKTESAARTLAGLNPHVTVRRHDGPVNADTADRVVAGYTIVADGSDNFPTRDAVHAACLRARIPLVSAGAQMTSGTLTTHKAYEGPPHPCFRCLYPEAPAAGLAPSCAEIGVLGPAVGALGALQATEVLREILGIGPGLSGTLMMYDAWSCDLQAVALPCRTGCPACGGIPQPPVTGGNRPTSSVADSTCVPST</sequence>
<dbReference type="Pfam" id="PF00899">
    <property type="entry name" value="ThiF"/>
    <property type="match status" value="1"/>
</dbReference>
<dbReference type="RefSeq" id="WP_149815173.1">
    <property type="nucleotide sequence ID" value="NZ_VUOA01000003.1"/>
</dbReference>
<evidence type="ECO:0000313" key="4">
    <source>
        <dbReference type="EMBL" id="KAA2244269.1"/>
    </source>
</evidence>
<dbReference type="InterPro" id="IPR035985">
    <property type="entry name" value="Ubiquitin-activating_enz"/>
</dbReference>
<comment type="similarity">
    <text evidence="1">Belongs to the HesA/MoeB/ThiF family.</text>
</comment>
<dbReference type="InterPro" id="IPR045886">
    <property type="entry name" value="ThiF/MoeB/HesA"/>
</dbReference>
<gene>
    <name evidence="4" type="ORF">F0L46_01085</name>
</gene>
<dbReference type="PANTHER" id="PTHR10953:SF102">
    <property type="entry name" value="ADENYLYLTRANSFERASE AND SULFURTRANSFERASE MOCS3"/>
    <property type="match status" value="1"/>
</dbReference>
<comment type="caution">
    <text evidence="4">The sequence shown here is derived from an EMBL/GenBank/DDBJ whole genome shotgun (WGS) entry which is preliminary data.</text>
</comment>
<dbReference type="GO" id="GO:0008146">
    <property type="term" value="F:sulfotransferase activity"/>
    <property type="evidence" value="ECO:0007669"/>
    <property type="project" value="TreeGrafter"/>
</dbReference>
<feature type="region of interest" description="Disordered" evidence="2">
    <location>
        <begin position="259"/>
        <end position="278"/>
    </location>
</feature>
<dbReference type="CDD" id="cd00757">
    <property type="entry name" value="ThiF_MoeB_HesA_family"/>
    <property type="match status" value="1"/>
</dbReference>
<evidence type="ECO:0000256" key="1">
    <source>
        <dbReference type="ARBA" id="ARBA00009919"/>
    </source>
</evidence>
<dbReference type="GO" id="GO:0016779">
    <property type="term" value="F:nucleotidyltransferase activity"/>
    <property type="evidence" value="ECO:0007669"/>
    <property type="project" value="TreeGrafter"/>
</dbReference>
<dbReference type="GO" id="GO:0004792">
    <property type="term" value="F:thiosulfate-cyanide sulfurtransferase activity"/>
    <property type="evidence" value="ECO:0007669"/>
    <property type="project" value="TreeGrafter"/>
</dbReference>
<dbReference type="Proteomes" id="UP000323142">
    <property type="component" value="Unassembled WGS sequence"/>
</dbReference>
<dbReference type="Gene3D" id="3.40.50.720">
    <property type="entry name" value="NAD(P)-binding Rossmann-like Domain"/>
    <property type="match status" value="1"/>
</dbReference>
<reference evidence="4 5" key="2">
    <citation type="submission" date="2019-09" db="EMBL/GenBank/DDBJ databases">
        <authorList>
            <person name="Jin C."/>
        </authorList>
    </citation>
    <scope>NUCLEOTIDE SEQUENCE [LARGE SCALE GENOMIC DNA]</scope>
    <source>
        <strain evidence="4 5">BN140002</strain>
    </source>
</reference>
<dbReference type="GO" id="GO:0005829">
    <property type="term" value="C:cytosol"/>
    <property type="evidence" value="ECO:0007669"/>
    <property type="project" value="TreeGrafter"/>
</dbReference>
<accession>A0A5B2W216</accession>
<evidence type="ECO:0000256" key="2">
    <source>
        <dbReference type="SAM" id="MobiDB-lite"/>
    </source>
</evidence>
<feature type="compositionally biased region" description="Polar residues" evidence="2">
    <location>
        <begin position="263"/>
        <end position="278"/>
    </location>
</feature>
<dbReference type="PANTHER" id="PTHR10953">
    <property type="entry name" value="UBIQUITIN-ACTIVATING ENZYME E1"/>
    <property type="match status" value="1"/>
</dbReference>
<dbReference type="FunFam" id="3.40.50.720:FF:000080">
    <property type="entry name" value="Thiazole biosynthesis adenylyltransferase ThiF"/>
    <property type="match status" value="1"/>
</dbReference>
<reference evidence="4 5" key="1">
    <citation type="submission" date="2019-09" db="EMBL/GenBank/DDBJ databases">
        <title>Salinarimonas rosea gen. nov., sp. nov., a new member of the a-2 subgroup of the Proteobacteria.</title>
        <authorList>
            <person name="Liu J."/>
        </authorList>
    </citation>
    <scope>NUCLEOTIDE SEQUENCE [LARGE SCALE GENOMIC DNA]</scope>
    <source>
        <strain evidence="4 5">BN140002</strain>
    </source>
</reference>
<dbReference type="InterPro" id="IPR000594">
    <property type="entry name" value="ThiF_NAD_FAD-bd"/>
</dbReference>
<dbReference type="EMBL" id="VUOA01000003">
    <property type="protein sequence ID" value="KAA2244269.1"/>
    <property type="molecule type" value="Genomic_DNA"/>
</dbReference>
<dbReference type="AlphaFoldDB" id="A0A5B2W216"/>
<feature type="domain" description="THIF-type NAD/FAD binding fold" evidence="3">
    <location>
        <begin position="12"/>
        <end position="249"/>
    </location>
</feature>
<keyword evidence="5" id="KW-1185">Reference proteome</keyword>
<proteinExistence type="inferred from homology"/>